<feature type="non-terminal residue" evidence="8">
    <location>
        <position position="335"/>
    </location>
</feature>
<evidence type="ECO:0000313" key="8">
    <source>
        <dbReference type="EMBL" id="CAI2195063.1"/>
    </source>
</evidence>
<evidence type="ECO:0000256" key="1">
    <source>
        <dbReference type="ARBA" id="ARBA00012417"/>
    </source>
</evidence>
<dbReference type="PANTHER" id="PTHR10322">
    <property type="entry name" value="DNA POLYMERASE CATALYTIC SUBUNIT"/>
    <property type="match status" value="1"/>
</dbReference>
<dbReference type="GO" id="GO:0006261">
    <property type="term" value="P:DNA-templated DNA replication"/>
    <property type="evidence" value="ECO:0007669"/>
    <property type="project" value="TreeGrafter"/>
</dbReference>
<evidence type="ECO:0000256" key="5">
    <source>
        <dbReference type="ARBA" id="ARBA00023125"/>
    </source>
</evidence>
<comment type="catalytic activity">
    <reaction evidence="6">
        <text>DNA(n) + a 2'-deoxyribonucleoside 5'-triphosphate = DNA(n+1) + diphosphate</text>
        <dbReference type="Rhea" id="RHEA:22508"/>
        <dbReference type="Rhea" id="RHEA-COMP:17339"/>
        <dbReference type="Rhea" id="RHEA-COMP:17340"/>
        <dbReference type="ChEBI" id="CHEBI:33019"/>
        <dbReference type="ChEBI" id="CHEBI:61560"/>
        <dbReference type="ChEBI" id="CHEBI:173112"/>
        <dbReference type="EC" id="2.7.7.7"/>
    </reaction>
</comment>
<dbReference type="InterPro" id="IPR012337">
    <property type="entry name" value="RNaseH-like_sf"/>
</dbReference>
<feature type="domain" description="DNA-directed DNA polymerase family B multifunctional" evidence="7">
    <location>
        <begin position="48"/>
        <end position="131"/>
    </location>
</feature>
<dbReference type="GO" id="GO:0000166">
    <property type="term" value="F:nucleotide binding"/>
    <property type="evidence" value="ECO:0007669"/>
    <property type="project" value="InterPro"/>
</dbReference>
<dbReference type="AlphaFoldDB" id="A0A9W4T7G0"/>
<dbReference type="GO" id="GO:0003677">
    <property type="term" value="F:DNA binding"/>
    <property type="evidence" value="ECO:0007669"/>
    <property type="project" value="UniProtKB-KW"/>
</dbReference>
<proteinExistence type="predicted"/>
<keyword evidence="5" id="KW-0238">DNA-binding</keyword>
<keyword evidence="3" id="KW-0548">Nucleotidyltransferase</keyword>
<evidence type="ECO:0000256" key="6">
    <source>
        <dbReference type="ARBA" id="ARBA00049244"/>
    </source>
</evidence>
<dbReference type="GO" id="GO:0003887">
    <property type="term" value="F:DNA-directed DNA polymerase activity"/>
    <property type="evidence" value="ECO:0007669"/>
    <property type="project" value="UniProtKB-KW"/>
</dbReference>
<name>A0A9W4T7G0_9GLOM</name>
<evidence type="ECO:0000313" key="9">
    <source>
        <dbReference type="Proteomes" id="UP001153678"/>
    </source>
</evidence>
<protein>
    <recommendedName>
        <fullName evidence="1">DNA-directed DNA polymerase</fullName>
        <ecNumber evidence="1">2.7.7.7</ecNumber>
    </recommendedName>
</protein>
<dbReference type="SUPFAM" id="SSF56672">
    <property type="entry name" value="DNA/RNA polymerases"/>
    <property type="match status" value="1"/>
</dbReference>
<dbReference type="OrthoDB" id="2411376at2759"/>
<evidence type="ECO:0000259" key="7">
    <source>
        <dbReference type="Pfam" id="PF00136"/>
    </source>
</evidence>
<keyword evidence="2" id="KW-0808">Transferase</keyword>
<dbReference type="PANTHER" id="PTHR10322:SF23">
    <property type="entry name" value="DNA POLYMERASE DELTA CATALYTIC SUBUNIT"/>
    <property type="match status" value="1"/>
</dbReference>
<dbReference type="EC" id="2.7.7.7" evidence="1"/>
<organism evidence="8 9">
    <name type="scientific">Funneliformis geosporum</name>
    <dbReference type="NCBI Taxonomy" id="1117311"/>
    <lineage>
        <taxon>Eukaryota</taxon>
        <taxon>Fungi</taxon>
        <taxon>Fungi incertae sedis</taxon>
        <taxon>Mucoromycota</taxon>
        <taxon>Glomeromycotina</taxon>
        <taxon>Glomeromycetes</taxon>
        <taxon>Glomerales</taxon>
        <taxon>Glomeraceae</taxon>
        <taxon>Funneliformis</taxon>
    </lineage>
</organism>
<comment type="caution">
    <text evidence="8">The sequence shown here is derived from an EMBL/GenBank/DDBJ whole genome shotgun (WGS) entry which is preliminary data.</text>
</comment>
<evidence type="ECO:0000256" key="4">
    <source>
        <dbReference type="ARBA" id="ARBA00022932"/>
    </source>
</evidence>
<dbReference type="SUPFAM" id="SSF53098">
    <property type="entry name" value="Ribonuclease H-like"/>
    <property type="match status" value="1"/>
</dbReference>
<accession>A0A9W4T7G0</accession>
<dbReference type="Gene3D" id="3.90.1600.10">
    <property type="entry name" value="Palm domain of DNA polymerase"/>
    <property type="match status" value="1"/>
</dbReference>
<dbReference type="InterPro" id="IPR050240">
    <property type="entry name" value="DNA_pol_type-B"/>
</dbReference>
<evidence type="ECO:0000256" key="3">
    <source>
        <dbReference type="ARBA" id="ARBA00022695"/>
    </source>
</evidence>
<dbReference type="EMBL" id="CAMKVN010011858">
    <property type="protein sequence ID" value="CAI2195063.1"/>
    <property type="molecule type" value="Genomic_DNA"/>
</dbReference>
<dbReference type="Proteomes" id="UP001153678">
    <property type="component" value="Unassembled WGS sequence"/>
</dbReference>
<dbReference type="InterPro" id="IPR043502">
    <property type="entry name" value="DNA/RNA_pol_sf"/>
</dbReference>
<dbReference type="InterPro" id="IPR023211">
    <property type="entry name" value="DNA_pol_palm_dom_sf"/>
</dbReference>
<reference evidence="8" key="1">
    <citation type="submission" date="2022-08" db="EMBL/GenBank/DDBJ databases">
        <authorList>
            <person name="Kallberg Y."/>
            <person name="Tangrot J."/>
            <person name="Rosling A."/>
        </authorList>
    </citation>
    <scope>NUCLEOTIDE SEQUENCE</scope>
    <source>
        <strain evidence="8">Wild A</strain>
    </source>
</reference>
<evidence type="ECO:0000256" key="2">
    <source>
        <dbReference type="ARBA" id="ARBA00022679"/>
    </source>
</evidence>
<dbReference type="Gene3D" id="3.30.420.10">
    <property type="entry name" value="Ribonuclease H-like superfamily/Ribonuclease H"/>
    <property type="match status" value="1"/>
</dbReference>
<dbReference type="InterPro" id="IPR036397">
    <property type="entry name" value="RNaseH_sf"/>
</dbReference>
<dbReference type="InterPro" id="IPR006134">
    <property type="entry name" value="DNA-dir_DNA_pol_B_multi_dom"/>
</dbReference>
<keyword evidence="4" id="KW-0239">DNA-directed DNA polymerase</keyword>
<dbReference type="Pfam" id="PF00136">
    <property type="entry name" value="DNA_pol_B"/>
    <property type="match status" value="1"/>
</dbReference>
<sequence length="335" mass="38625">MREVANYCIIDVLHCQELLVKLSQINDYREVAFIAHVSLFNSHYRANGMKVQNLLDAYAFKHDMVFSSRVCENIEKGKYPGAYVFPPEKEIETRRPVTGLIFASLYSSLIMAYNLSPDKLILTYGEADIVEKIKTFYIRLKELSNKRLELKACLASLGKKRQHLGKIISSAKKRGKRIPESLNSEYSSAGNSKSPIFLCELAKKTISAEKYTLNLVAEFITKKGFAIKYGNTNSLYLTCSDKYYEKCDNAFFRKDLFKEAYWTEMVNITMIVMKSLRDQVNTYLEIKNGTSYLKMAYEEILFSVCFASKKKYFSISHEDVVNFRPNDLFMRGIDT</sequence>
<keyword evidence="9" id="KW-1185">Reference proteome</keyword>
<gene>
    <name evidence="8" type="ORF">FWILDA_LOCUS16889</name>
</gene>